<comment type="caution">
    <text evidence="2">The sequence shown here is derived from an EMBL/GenBank/DDBJ whole genome shotgun (WGS) entry which is preliminary data.</text>
</comment>
<accession>A0A813E6G7</accession>
<evidence type="ECO:0000259" key="1">
    <source>
        <dbReference type="Pfam" id="PF08332"/>
    </source>
</evidence>
<evidence type="ECO:0000313" key="4">
    <source>
        <dbReference type="Proteomes" id="UP000654075"/>
    </source>
</evidence>
<dbReference type="OrthoDB" id="442176at2759"/>
<feature type="domain" description="Calcium/calmodulin-dependent protein kinase II association-domain" evidence="1">
    <location>
        <begin position="31"/>
        <end position="154"/>
    </location>
</feature>
<proteinExistence type="predicted"/>
<evidence type="ECO:0000313" key="3">
    <source>
        <dbReference type="EMBL" id="CAE8644046.1"/>
    </source>
</evidence>
<dbReference type="Pfam" id="PF08332">
    <property type="entry name" value="CaMKII_AD"/>
    <property type="match status" value="1"/>
</dbReference>
<reference evidence="2" key="1">
    <citation type="submission" date="2021-02" db="EMBL/GenBank/DDBJ databases">
        <authorList>
            <person name="Dougan E. K."/>
            <person name="Rhodes N."/>
            <person name="Thang M."/>
            <person name="Chan C."/>
        </authorList>
    </citation>
    <scope>NUCLEOTIDE SEQUENCE</scope>
</reference>
<dbReference type="EMBL" id="CAJNNV010008800">
    <property type="protein sequence ID" value="CAE8596660.1"/>
    <property type="molecule type" value="Genomic_DNA"/>
</dbReference>
<protein>
    <recommendedName>
        <fullName evidence="1">Calcium/calmodulin-dependent protein kinase II association-domain domain-containing protein</fullName>
    </recommendedName>
</protein>
<dbReference type="EMBL" id="CAJNNW010002232">
    <property type="protein sequence ID" value="CAE8644046.1"/>
    <property type="molecule type" value="Genomic_DNA"/>
</dbReference>
<dbReference type="AlphaFoldDB" id="A0A813E6G7"/>
<dbReference type="InterPro" id="IPR013543">
    <property type="entry name" value="Ca/CaM-dep_prot_kinase-assoc"/>
</dbReference>
<dbReference type="OMA" id="SITCFEP"/>
<dbReference type="GO" id="GO:0005516">
    <property type="term" value="F:calmodulin binding"/>
    <property type="evidence" value="ECO:0007669"/>
    <property type="project" value="InterPro"/>
</dbReference>
<dbReference type="GO" id="GO:0004683">
    <property type="term" value="F:calcium/calmodulin-dependent protein kinase activity"/>
    <property type="evidence" value="ECO:0007669"/>
    <property type="project" value="InterPro"/>
</dbReference>
<keyword evidence="4" id="KW-1185">Reference proteome</keyword>
<evidence type="ECO:0000313" key="2">
    <source>
        <dbReference type="EMBL" id="CAE8596660.1"/>
    </source>
</evidence>
<name>A0A813E6G7_POLGL</name>
<dbReference type="Proteomes" id="UP000654075">
    <property type="component" value="Unassembled WGS sequence"/>
</dbReference>
<dbReference type="Gene3D" id="3.10.450.50">
    <property type="match status" value="1"/>
</dbReference>
<organism evidence="2 4">
    <name type="scientific">Polarella glacialis</name>
    <name type="common">Dinoflagellate</name>
    <dbReference type="NCBI Taxonomy" id="89957"/>
    <lineage>
        <taxon>Eukaryota</taxon>
        <taxon>Sar</taxon>
        <taxon>Alveolata</taxon>
        <taxon>Dinophyceae</taxon>
        <taxon>Suessiales</taxon>
        <taxon>Suessiaceae</taxon>
        <taxon>Polarella</taxon>
    </lineage>
</organism>
<dbReference type="SUPFAM" id="SSF54427">
    <property type="entry name" value="NTF2-like"/>
    <property type="match status" value="1"/>
</dbReference>
<dbReference type="Proteomes" id="UP000626109">
    <property type="component" value="Unassembled WGS sequence"/>
</dbReference>
<gene>
    <name evidence="2" type="ORF">PGLA1383_LOCUS15121</name>
    <name evidence="3" type="ORF">PGLA2088_LOCUS2701</name>
</gene>
<sequence length="160" mass="17456">MLAAGRRFASRTPLVQAAAICRRANGHTAAEKELVDVNRALLKAIGRGDFEAYNALVAEEATCIEPETAGQIVAGNAFHKHYFDLPADPNAPKVAKLTSMTDINVRVCDAGKLGFLAYNRVTQAGLKTSVAQETRIWEKRDGRWLQVHFHKSTTNSSFSG</sequence>
<dbReference type="InterPro" id="IPR032710">
    <property type="entry name" value="NTF2-like_dom_sf"/>
</dbReference>